<feature type="non-terminal residue" evidence="2">
    <location>
        <position position="123"/>
    </location>
</feature>
<dbReference type="EMBL" id="GBYX01476163">
    <property type="protein sequence ID" value="JAO05514.1"/>
    <property type="molecule type" value="Transcribed_RNA"/>
</dbReference>
<dbReference type="AlphaFoldDB" id="A0A0S7EUZ3"/>
<organism evidence="2">
    <name type="scientific">Poeciliopsis prolifica</name>
    <name type="common">blackstripe livebearer</name>
    <dbReference type="NCBI Taxonomy" id="188132"/>
    <lineage>
        <taxon>Eukaryota</taxon>
        <taxon>Metazoa</taxon>
        <taxon>Chordata</taxon>
        <taxon>Craniata</taxon>
        <taxon>Vertebrata</taxon>
        <taxon>Euteleostomi</taxon>
        <taxon>Actinopterygii</taxon>
        <taxon>Neopterygii</taxon>
        <taxon>Teleostei</taxon>
        <taxon>Neoteleostei</taxon>
        <taxon>Acanthomorphata</taxon>
        <taxon>Ovalentaria</taxon>
        <taxon>Atherinomorphae</taxon>
        <taxon>Cyprinodontiformes</taxon>
        <taxon>Poeciliidae</taxon>
        <taxon>Poeciliinae</taxon>
        <taxon>Poeciliopsis</taxon>
    </lineage>
</organism>
<name>A0A0S7EUZ3_9TELE</name>
<accession>A0A0S7EUZ3</accession>
<gene>
    <name evidence="2" type="primary">PPUP8799</name>
</gene>
<proteinExistence type="predicted"/>
<protein>
    <submittedName>
        <fullName evidence="2">PPUP8799</fullName>
    </submittedName>
</protein>
<reference evidence="2" key="1">
    <citation type="submission" date="2014-12" db="EMBL/GenBank/DDBJ databases">
        <title>Parallel Evolution in Life History Adaptation Evident in the Tissue-Specific Poeciliopsis prolifica transcriptome.</title>
        <authorList>
            <person name="Jue N.K."/>
            <person name="Foley R.J."/>
            <person name="Obergfell C."/>
            <person name="Reznick D.N."/>
            <person name="O'Neill R.J."/>
            <person name="O'Neill M.J."/>
        </authorList>
    </citation>
    <scope>NUCLEOTIDE SEQUENCE</scope>
</reference>
<feature type="region of interest" description="Disordered" evidence="1">
    <location>
        <begin position="103"/>
        <end position="123"/>
    </location>
</feature>
<evidence type="ECO:0000256" key="1">
    <source>
        <dbReference type="SAM" id="MobiDB-lite"/>
    </source>
</evidence>
<evidence type="ECO:0000313" key="2">
    <source>
        <dbReference type="EMBL" id="JAO05514.1"/>
    </source>
</evidence>
<feature type="non-terminal residue" evidence="2">
    <location>
        <position position="1"/>
    </location>
</feature>
<sequence length="123" mass="13910">LCPIRSKHIMNIFHSGNIGIRVSGRKLNQSDLLLPFLTWTDRDDRSPAASAMEPEVGTGLRWKTPESRLVWRRMRLLFGSLTATPSADTQVEEQLPVETPDLEEGAARVQQLQQKQTNKTKKS</sequence>